<dbReference type="AlphaFoldDB" id="A8MBS6"/>
<dbReference type="Proteomes" id="UP000001137">
    <property type="component" value="Chromosome"/>
</dbReference>
<dbReference type="CDD" id="cd01130">
    <property type="entry name" value="VirB11-like_ATPase"/>
    <property type="match status" value="1"/>
</dbReference>
<dbReference type="HOGENOM" id="CLU_005379_2_2_2"/>
<dbReference type="EMBL" id="CP000852">
    <property type="protein sequence ID" value="ABW01269.1"/>
    <property type="molecule type" value="Genomic_DNA"/>
</dbReference>
<dbReference type="InterPro" id="IPR027417">
    <property type="entry name" value="P-loop_NTPase"/>
</dbReference>
<protein>
    <submittedName>
        <fullName evidence="3">Type II secretion system protein E</fullName>
    </submittedName>
</protein>
<dbReference type="OrthoDB" id="33500at2157"/>
<gene>
    <name evidence="3" type="ordered locus">Cmaq_0424</name>
</gene>
<name>A8MBS6_CALMQ</name>
<dbReference type="KEGG" id="cma:Cmaq_0424"/>
<dbReference type="STRING" id="397948.Cmaq_0424"/>
<organism evidence="3 4">
    <name type="scientific">Caldivirga maquilingensis (strain ATCC 700844 / DSM 13496 / JCM 10307 / IC-167)</name>
    <dbReference type="NCBI Taxonomy" id="397948"/>
    <lineage>
        <taxon>Archaea</taxon>
        <taxon>Thermoproteota</taxon>
        <taxon>Thermoprotei</taxon>
        <taxon>Thermoproteales</taxon>
        <taxon>Thermoproteaceae</taxon>
        <taxon>Caldivirga</taxon>
    </lineage>
</organism>
<dbReference type="InterPro" id="IPR001482">
    <property type="entry name" value="T2SS/T4SS_dom"/>
</dbReference>
<sequence>MHVTDYAALDGLVQVSILMSRDGQYIYWVEEPKLSKEEEKLLLRIRDELVRLMSAKNAPSIYDYGNVKEYVKGIAESLIRRYAPGISTEGVRRIMYYILKNTVGFGSIEPLVNDPRVEDIHINGPDRSVYVWHNRYGHIKTNISISDDELNRLVTLLSQRIRRNPSSASPILEGLLIPENLRVEILLRDVASIGPVITIRKFREAPLTVVEMIKLGTLSSRLAAYLWFMLDHGVSILIIGPTGAGKTTLLNALLFLVRNGLRIITIEDARELYLLHDHWVPLVARTSEAPGVANVDLYELVKVSMRLRPDYIVVGELRGEESYVFFQALASGHTGLSTLHAYSAEMAIRRLLSKPMEIPATLLTSLGVIVQISVVAKNDEITRRVTRVEEVIDVQEDRPVLNRVFEWRRSDDSIVNANDSVLVSRIIENHALQPDEVKAELDRREKFISLMVKNNITSPSSVFEIINKYYMNPEEAFNELNKGKTSEGK</sequence>
<keyword evidence="4" id="KW-1185">Reference proteome</keyword>
<dbReference type="InterPro" id="IPR050921">
    <property type="entry name" value="T4SS_GSP_E_ATPase"/>
</dbReference>
<dbReference type="GO" id="GO:0016887">
    <property type="term" value="F:ATP hydrolysis activity"/>
    <property type="evidence" value="ECO:0007669"/>
    <property type="project" value="InterPro"/>
</dbReference>
<accession>A8MBS6</accession>
<evidence type="ECO:0000256" key="1">
    <source>
        <dbReference type="ARBA" id="ARBA00006611"/>
    </source>
</evidence>
<dbReference type="GeneID" id="5709528"/>
<evidence type="ECO:0000313" key="3">
    <source>
        <dbReference type="EMBL" id="ABW01269.1"/>
    </source>
</evidence>
<dbReference type="Gene3D" id="3.40.50.300">
    <property type="entry name" value="P-loop containing nucleotide triphosphate hydrolases"/>
    <property type="match status" value="1"/>
</dbReference>
<dbReference type="eggNOG" id="arCOG01817">
    <property type="taxonomic scope" value="Archaea"/>
</dbReference>
<dbReference type="PANTHER" id="PTHR30486:SF6">
    <property type="entry name" value="TYPE IV PILUS RETRACTATION ATPASE PILT"/>
    <property type="match status" value="1"/>
</dbReference>
<reference evidence="3 4" key="1">
    <citation type="submission" date="2007-10" db="EMBL/GenBank/DDBJ databases">
        <title>Complete sequence of Caldivirga maquilingensis IC-167.</title>
        <authorList>
            <consortium name="US DOE Joint Genome Institute"/>
            <person name="Copeland A."/>
            <person name="Lucas S."/>
            <person name="Lapidus A."/>
            <person name="Barry K."/>
            <person name="Glavina del Rio T."/>
            <person name="Dalin E."/>
            <person name="Tice H."/>
            <person name="Pitluck S."/>
            <person name="Saunders E."/>
            <person name="Brettin T."/>
            <person name="Bruce D."/>
            <person name="Detter J.C."/>
            <person name="Han C."/>
            <person name="Schmutz J."/>
            <person name="Larimer F."/>
            <person name="Land M."/>
            <person name="Hauser L."/>
            <person name="Kyrpides N."/>
            <person name="Ivanova N."/>
            <person name="Biddle J.F."/>
            <person name="Zhang Z."/>
            <person name="Fitz-Gibbon S.T."/>
            <person name="Lowe T.M."/>
            <person name="Saltikov C."/>
            <person name="House C.H."/>
            <person name="Richardson P."/>
        </authorList>
    </citation>
    <scope>NUCLEOTIDE SEQUENCE [LARGE SCALE GENOMIC DNA]</scope>
    <source>
        <strain evidence="4">ATCC 700844 / DSM 13496 / JCM 10307 / IC-167</strain>
    </source>
</reference>
<dbReference type="Pfam" id="PF00437">
    <property type="entry name" value="T2SSE"/>
    <property type="match status" value="1"/>
</dbReference>
<feature type="domain" description="Bacterial type II secretion system protein E" evidence="2">
    <location>
        <begin position="119"/>
        <end position="378"/>
    </location>
</feature>
<evidence type="ECO:0000259" key="2">
    <source>
        <dbReference type="Pfam" id="PF00437"/>
    </source>
</evidence>
<dbReference type="PANTHER" id="PTHR30486">
    <property type="entry name" value="TWITCHING MOTILITY PROTEIN PILT"/>
    <property type="match status" value="1"/>
</dbReference>
<dbReference type="SUPFAM" id="SSF52540">
    <property type="entry name" value="P-loop containing nucleoside triphosphate hydrolases"/>
    <property type="match status" value="1"/>
</dbReference>
<dbReference type="Gene3D" id="3.30.450.380">
    <property type="match status" value="1"/>
</dbReference>
<comment type="similarity">
    <text evidence="1">Belongs to the GSP E family.</text>
</comment>
<evidence type="ECO:0000313" key="4">
    <source>
        <dbReference type="Proteomes" id="UP000001137"/>
    </source>
</evidence>
<proteinExistence type="inferred from homology"/>
<dbReference type="RefSeq" id="WP_012185489.1">
    <property type="nucleotide sequence ID" value="NC_009954.1"/>
</dbReference>